<sequence>MDPTSSTPATLPRRLPLVAGPLAFVALRLLAPGGLDAAQATVLGVGTWMAIWWISECLPLAVTALLPIALFPALGATSAREATAPFANEVVFLYLGGFLLAEALQHWRAHERMAFGVILRVGTDSRRLVLGIMLATAFISMWISNTATAAMMYPIALAIGARFGDDAAARSQQVALLLGVAFAASIGGMATLIGTPPNLILAGAARELIGVNLDFFAFLKFGLPIAAILLPVCWVLLVHVFHRERVVLDAEGVRALREQQAALGPISSGERRVLWVFLGMALAWFFREPKVISPVTVFGLTDLVPGLTDAGVAIIGGISLFLLTGQSSARSAPRPLLTWREARALPWDVLLLFGGGLSLAAAMESSGLATRIGQWMGGLEGLPLPLVLTGIAVVTVIVSELASNAATASMGMPIAVSLAAALGQPPLLFMLTIGLAASVGYALPMATPPNAIVFGSGVLSVRQMARAGLALDAVAICVVVGVLLLVF</sequence>
<comment type="subcellular location">
    <subcellularLocation>
        <location evidence="1">Membrane</location>
        <topology evidence="1">Multi-pass membrane protein</topology>
    </subcellularLocation>
</comment>
<feature type="transmembrane region" description="Helical" evidence="6">
    <location>
        <begin position="382"/>
        <end position="402"/>
    </location>
</feature>
<evidence type="ECO:0000256" key="5">
    <source>
        <dbReference type="ARBA" id="ARBA00023136"/>
    </source>
</evidence>
<feature type="transmembrane region" description="Helical" evidence="6">
    <location>
        <begin position="86"/>
        <end position="108"/>
    </location>
</feature>
<accession>A0AA49JXA0</accession>
<evidence type="ECO:0000256" key="3">
    <source>
        <dbReference type="ARBA" id="ARBA00022692"/>
    </source>
</evidence>
<evidence type="ECO:0000256" key="6">
    <source>
        <dbReference type="SAM" id="Phobius"/>
    </source>
</evidence>
<dbReference type="CDD" id="cd01115">
    <property type="entry name" value="SLC13_permease"/>
    <property type="match status" value="1"/>
</dbReference>
<dbReference type="PANTHER" id="PTHR10283:SF82">
    <property type="entry name" value="SOLUTE CARRIER FAMILY 13 MEMBER 2"/>
    <property type="match status" value="1"/>
</dbReference>
<feature type="transmembrane region" description="Helical" evidence="6">
    <location>
        <begin position="306"/>
        <end position="323"/>
    </location>
</feature>
<feature type="transmembrane region" description="Helical" evidence="6">
    <location>
        <begin position="215"/>
        <end position="241"/>
    </location>
</feature>
<protein>
    <submittedName>
        <fullName evidence="7">SLC13 family permease</fullName>
    </submittedName>
</protein>
<dbReference type="EMBL" id="CP130613">
    <property type="protein sequence ID" value="WKW13711.1"/>
    <property type="molecule type" value="Genomic_DNA"/>
</dbReference>
<feature type="transmembrane region" description="Helical" evidence="6">
    <location>
        <begin position="53"/>
        <end position="74"/>
    </location>
</feature>
<dbReference type="Proteomes" id="UP001229955">
    <property type="component" value="Chromosome"/>
</dbReference>
<dbReference type="PANTHER" id="PTHR10283">
    <property type="entry name" value="SOLUTE CARRIER FAMILY 13 MEMBER"/>
    <property type="match status" value="1"/>
</dbReference>
<reference evidence="7" key="1">
    <citation type="submission" date="2023-07" db="EMBL/GenBank/DDBJ databases">
        <authorList>
            <person name="Haufschild T."/>
            <person name="Kallscheuer N."/>
            <person name="Hammer J."/>
            <person name="Kohn T."/>
            <person name="Kabuu M."/>
            <person name="Jogler M."/>
            <person name="Wohfarth N."/>
            <person name="Heuer A."/>
            <person name="Rohde M."/>
            <person name="van Teeseling M.C.F."/>
            <person name="Jogler C."/>
        </authorList>
    </citation>
    <scope>NUCLEOTIDE SEQUENCE</scope>
    <source>
        <strain evidence="7">Strain 138</strain>
        <strain evidence="8">Strain 318</strain>
    </source>
</reference>
<keyword evidence="4 6" id="KW-1133">Transmembrane helix</keyword>
<proteinExistence type="predicted"/>
<dbReference type="GO" id="GO:0005886">
    <property type="term" value="C:plasma membrane"/>
    <property type="evidence" value="ECO:0007669"/>
    <property type="project" value="TreeGrafter"/>
</dbReference>
<dbReference type="AlphaFoldDB" id="A0AA49JRW5"/>
<dbReference type="NCBIfam" id="TIGR00785">
    <property type="entry name" value="dass"/>
    <property type="match status" value="1"/>
</dbReference>
<feature type="transmembrane region" description="Helical" evidence="6">
    <location>
        <begin position="463"/>
        <end position="486"/>
    </location>
</feature>
<dbReference type="RefSeq" id="WP_367886513.1">
    <property type="nucleotide sequence ID" value="NZ_CP130612.1"/>
</dbReference>
<dbReference type="InterPro" id="IPR001898">
    <property type="entry name" value="SLC13A/DASS"/>
</dbReference>
<name>A0AA49JRW5_9BACT</name>
<dbReference type="KEGG" id="pspc:Strain318_000034"/>
<keyword evidence="3 6" id="KW-0812">Transmembrane</keyword>
<evidence type="ECO:0000256" key="2">
    <source>
        <dbReference type="ARBA" id="ARBA00022448"/>
    </source>
</evidence>
<evidence type="ECO:0000256" key="1">
    <source>
        <dbReference type="ARBA" id="ARBA00004141"/>
    </source>
</evidence>
<evidence type="ECO:0000313" key="9">
    <source>
        <dbReference type="Proteomes" id="UP001229955"/>
    </source>
</evidence>
<feature type="transmembrane region" description="Helical" evidence="6">
    <location>
        <begin position="262"/>
        <end position="286"/>
    </location>
</feature>
<evidence type="ECO:0000313" key="8">
    <source>
        <dbReference type="EMBL" id="WKW13711.1"/>
    </source>
</evidence>
<feature type="transmembrane region" description="Helical" evidence="6">
    <location>
        <begin position="174"/>
        <end position="195"/>
    </location>
</feature>
<feature type="transmembrane region" description="Helical" evidence="6">
    <location>
        <begin position="344"/>
        <end position="362"/>
    </location>
</feature>
<dbReference type="GO" id="GO:0015141">
    <property type="term" value="F:succinate transmembrane transporter activity"/>
    <property type="evidence" value="ECO:0007669"/>
    <property type="project" value="UniProtKB-ARBA"/>
</dbReference>
<keyword evidence="2" id="KW-0813">Transport</keyword>
<gene>
    <name evidence="7" type="ORF">Strain138_000034</name>
    <name evidence="8" type="ORF">Strain318_000034</name>
</gene>
<organism evidence="7">
    <name type="scientific">Pseudogemmatithrix spongiicola</name>
    <dbReference type="NCBI Taxonomy" id="3062599"/>
    <lineage>
        <taxon>Bacteria</taxon>
        <taxon>Pseudomonadati</taxon>
        <taxon>Gemmatimonadota</taxon>
        <taxon>Gemmatimonadia</taxon>
        <taxon>Gemmatimonadales</taxon>
        <taxon>Gemmatimonadaceae</taxon>
        <taxon>Pseudogemmatithrix</taxon>
    </lineage>
</organism>
<keyword evidence="5 6" id="KW-0472">Membrane</keyword>
<dbReference type="Pfam" id="PF00939">
    <property type="entry name" value="Na_sulph_symp"/>
    <property type="match status" value="1"/>
</dbReference>
<feature type="transmembrane region" description="Helical" evidence="6">
    <location>
        <begin position="414"/>
        <end position="443"/>
    </location>
</feature>
<keyword evidence="9" id="KW-1185">Reference proteome</keyword>
<evidence type="ECO:0000256" key="4">
    <source>
        <dbReference type="ARBA" id="ARBA00022989"/>
    </source>
</evidence>
<evidence type="ECO:0000313" key="7">
    <source>
        <dbReference type="EMBL" id="WKW10802.1"/>
    </source>
</evidence>
<dbReference type="PROSITE" id="PS01271">
    <property type="entry name" value="NA_SULFATE"/>
    <property type="match status" value="1"/>
</dbReference>
<dbReference type="EMBL" id="CP130612">
    <property type="protein sequence ID" value="WKW10802.1"/>
    <property type="molecule type" value="Genomic_DNA"/>
</dbReference>
<feature type="transmembrane region" description="Helical" evidence="6">
    <location>
        <begin position="128"/>
        <end position="153"/>
    </location>
</feature>
<dbReference type="InterPro" id="IPR031312">
    <property type="entry name" value="Na/sul_symport_CS"/>
</dbReference>
<accession>A0AA49JRW5</accession>